<reference evidence="1 2" key="1">
    <citation type="submission" date="2019-10" db="EMBL/GenBank/DDBJ databases">
        <title>Assembly and Annotation for the nematode Trichostrongylus colubriformis.</title>
        <authorList>
            <person name="Martin J."/>
        </authorList>
    </citation>
    <scope>NUCLEOTIDE SEQUENCE [LARGE SCALE GENOMIC DNA]</scope>
    <source>
        <strain evidence="1">G859</strain>
        <tissue evidence="1">Whole worm</tissue>
    </source>
</reference>
<dbReference type="EMBL" id="WIXE01018955">
    <property type="protein sequence ID" value="KAK5970462.1"/>
    <property type="molecule type" value="Genomic_DNA"/>
</dbReference>
<name>A0AAN8F1I8_TRICO</name>
<organism evidence="1 2">
    <name type="scientific">Trichostrongylus colubriformis</name>
    <name type="common">Black scour worm</name>
    <dbReference type="NCBI Taxonomy" id="6319"/>
    <lineage>
        <taxon>Eukaryota</taxon>
        <taxon>Metazoa</taxon>
        <taxon>Ecdysozoa</taxon>
        <taxon>Nematoda</taxon>
        <taxon>Chromadorea</taxon>
        <taxon>Rhabditida</taxon>
        <taxon>Rhabditina</taxon>
        <taxon>Rhabditomorpha</taxon>
        <taxon>Strongyloidea</taxon>
        <taxon>Trichostrongylidae</taxon>
        <taxon>Trichostrongylus</taxon>
    </lineage>
</organism>
<protein>
    <submittedName>
        <fullName evidence="1">Uncharacterized protein</fullName>
    </submittedName>
</protein>
<evidence type="ECO:0000313" key="1">
    <source>
        <dbReference type="EMBL" id="KAK5970462.1"/>
    </source>
</evidence>
<gene>
    <name evidence="1" type="ORF">GCK32_017773</name>
</gene>
<comment type="caution">
    <text evidence="1">The sequence shown here is derived from an EMBL/GenBank/DDBJ whole genome shotgun (WGS) entry which is preliminary data.</text>
</comment>
<evidence type="ECO:0000313" key="2">
    <source>
        <dbReference type="Proteomes" id="UP001331761"/>
    </source>
</evidence>
<sequence length="85" mass="10053">MAKTLSKPSNLVNRECSLYEPKCGEPTCFHEWFRNHDRKCNPVKQHIEVDIVAFSFVEFPIITLKRRIQHQWVFATSSDIAYCYC</sequence>
<keyword evidence="2" id="KW-1185">Reference proteome</keyword>
<dbReference type="Proteomes" id="UP001331761">
    <property type="component" value="Unassembled WGS sequence"/>
</dbReference>
<accession>A0AAN8F1I8</accession>
<dbReference type="AlphaFoldDB" id="A0AAN8F1I8"/>
<proteinExistence type="predicted"/>